<evidence type="ECO:0000313" key="2">
    <source>
        <dbReference type="Proteomes" id="UP000006265"/>
    </source>
</evidence>
<organism evidence="1 2">
    <name type="scientific">Mycolicibacterium hassiacum (strain DSM 44199 / CIP 105218 / JCM 12690 / 3849)</name>
    <name type="common">Mycobacterium hassiacum</name>
    <dbReference type="NCBI Taxonomy" id="1122247"/>
    <lineage>
        <taxon>Bacteria</taxon>
        <taxon>Bacillati</taxon>
        <taxon>Actinomycetota</taxon>
        <taxon>Actinomycetes</taxon>
        <taxon>Mycobacteriales</taxon>
        <taxon>Mycobacteriaceae</taxon>
        <taxon>Mycolicibacterium</taxon>
    </lineage>
</organism>
<accession>K5BEN6</accession>
<dbReference type="eggNOG" id="ENOG5030202">
    <property type="taxonomic scope" value="Bacteria"/>
</dbReference>
<dbReference type="AlphaFoldDB" id="K5BEN6"/>
<name>K5BEN6_MYCHD</name>
<comment type="caution">
    <text evidence="1">The sequence shown here is derived from an EMBL/GenBank/DDBJ whole genome shotgun (WGS) entry which is preliminary data.</text>
</comment>
<protein>
    <submittedName>
        <fullName evidence="1">Uncharacterized protein</fullName>
    </submittedName>
</protein>
<dbReference type="Proteomes" id="UP000006265">
    <property type="component" value="Unassembled WGS sequence"/>
</dbReference>
<proteinExistence type="predicted"/>
<sequence length="98" mass="10071">MKSCLSLGITSAIVGAGGIALAGVVSAAPTGPSPAEDTIRTLQSSGYTVLVNRTGSKPLSQCTVKQVRQGVTHEILDTRGTDIKPLIISDVVYVDLTC</sequence>
<dbReference type="EMBL" id="AMRA01000097">
    <property type="protein sequence ID" value="EKF22451.1"/>
    <property type="molecule type" value="Genomic_DNA"/>
</dbReference>
<dbReference type="OrthoDB" id="4633929at2"/>
<keyword evidence="2" id="KW-1185">Reference proteome</keyword>
<dbReference type="PATRIC" id="fig|1122247.3.peg.3380"/>
<evidence type="ECO:0000313" key="1">
    <source>
        <dbReference type="EMBL" id="EKF22451.1"/>
    </source>
</evidence>
<gene>
    <name evidence="1" type="ORF">C731_3524</name>
</gene>
<reference evidence="1 2" key="1">
    <citation type="journal article" date="2012" name="J. Bacteriol.">
        <title>Genome sequence of Mycobacterium hassiacum DSM 44199, a rare source of heat-stable mycobacterial proteins.</title>
        <authorList>
            <person name="Tiago I."/>
            <person name="Maranha A."/>
            <person name="Mendes V."/>
            <person name="Alarico S."/>
            <person name="Moynihan P.J."/>
            <person name="Clarke A.J."/>
            <person name="Macedo-Ribeiro S."/>
            <person name="Pereira P.J."/>
            <person name="Empadinhas N."/>
        </authorList>
    </citation>
    <scope>NUCLEOTIDE SEQUENCE [LARGE SCALE GENOMIC DNA]</scope>
    <source>
        <strain evidence="2">DSM 44199 / CIP 105218 / JCM 12690 / 3849</strain>
    </source>
</reference>
<dbReference type="RefSeq" id="WP_005629815.1">
    <property type="nucleotide sequence ID" value="NZ_AMRA01000097.1"/>
</dbReference>